<keyword evidence="1" id="KW-0175">Coiled coil</keyword>
<dbReference type="Proteomes" id="UP001255601">
    <property type="component" value="Unassembled WGS sequence"/>
</dbReference>
<evidence type="ECO:0000313" key="3">
    <source>
        <dbReference type="Proteomes" id="UP001255601"/>
    </source>
</evidence>
<reference evidence="2" key="1">
    <citation type="submission" date="2023-08" db="EMBL/GenBank/DDBJ databases">
        <title>Functional and genomic diversity of the sorghum phyllosphere microbiome.</title>
        <authorList>
            <person name="Shade A."/>
        </authorList>
    </citation>
    <scope>NUCLEOTIDE SEQUENCE</scope>
    <source>
        <strain evidence="2">SORGH_AS_0974</strain>
    </source>
</reference>
<dbReference type="EMBL" id="JAVIZC010000003">
    <property type="protein sequence ID" value="MDR6102320.1"/>
    <property type="molecule type" value="Genomic_DNA"/>
</dbReference>
<proteinExistence type="predicted"/>
<protein>
    <submittedName>
        <fullName evidence="2">Coiled-coil protein SlyX</fullName>
    </submittedName>
</protein>
<feature type="coiled-coil region" evidence="1">
    <location>
        <begin position="38"/>
        <end position="72"/>
    </location>
</feature>
<dbReference type="AlphaFoldDB" id="A0AAJ2BMJ0"/>
<organism evidence="2 3">
    <name type="scientific">Agrobacterium larrymoorei</name>
    <dbReference type="NCBI Taxonomy" id="160699"/>
    <lineage>
        <taxon>Bacteria</taxon>
        <taxon>Pseudomonadati</taxon>
        <taxon>Pseudomonadota</taxon>
        <taxon>Alphaproteobacteria</taxon>
        <taxon>Hyphomicrobiales</taxon>
        <taxon>Rhizobiaceae</taxon>
        <taxon>Rhizobium/Agrobacterium group</taxon>
        <taxon>Agrobacterium</taxon>
    </lineage>
</organism>
<gene>
    <name evidence="2" type="ORF">QE369_002517</name>
</gene>
<evidence type="ECO:0000313" key="2">
    <source>
        <dbReference type="EMBL" id="MDR6102320.1"/>
    </source>
</evidence>
<dbReference type="RefSeq" id="WP_309771067.1">
    <property type="nucleotide sequence ID" value="NZ_JAVIZC010000003.1"/>
</dbReference>
<comment type="caution">
    <text evidence="2">The sequence shown here is derived from an EMBL/GenBank/DDBJ whole genome shotgun (WGS) entry which is preliminary data.</text>
</comment>
<name>A0AAJ2BMJ0_9HYPH</name>
<accession>A0AAJ2BMJ0</accession>
<evidence type="ECO:0000256" key="1">
    <source>
        <dbReference type="SAM" id="Coils"/>
    </source>
</evidence>
<sequence length="170" mass="19426">MAGFKQVEGFWQLFGSMLNTGLIVASVLDFFIEVGGWVERVESDIRANTIEIARVERDADAKRGQIEKAQSEKWSAHDDLHKNRLAEVSKLEAAIGERLKALEKQANDDDRRLAGFEYRTTILENMTENISTAIKELQMAFNRQSGDIQVMKEILQRMEATINRVPQRRS</sequence>